<dbReference type="Proteomes" id="UP001441944">
    <property type="component" value="Unassembled WGS sequence"/>
</dbReference>
<evidence type="ECO:0000256" key="1">
    <source>
        <dbReference type="SAM" id="SignalP"/>
    </source>
</evidence>
<name>A0ABQ0AND2_9RHOB</name>
<dbReference type="PROSITE" id="PS51257">
    <property type="entry name" value="PROKAR_LIPOPROTEIN"/>
    <property type="match status" value="1"/>
</dbReference>
<organism evidence="2 3">
    <name type="scientific">Pseudophaeobacter arcticus</name>
    <dbReference type="NCBI Taxonomy" id="385492"/>
    <lineage>
        <taxon>Bacteria</taxon>
        <taxon>Pseudomonadati</taxon>
        <taxon>Pseudomonadota</taxon>
        <taxon>Alphaproteobacteria</taxon>
        <taxon>Rhodobacterales</taxon>
        <taxon>Paracoccaceae</taxon>
        <taxon>Pseudophaeobacter</taxon>
    </lineage>
</organism>
<evidence type="ECO:0000313" key="3">
    <source>
        <dbReference type="Proteomes" id="UP001441944"/>
    </source>
</evidence>
<evidence type="ECO:0008006" key="4">
    <source>
        <dbReference type="Google" id="ProtNLM"/>
    </source>
</evidence>
<comment type="caution">
    <text evidence="2">The sequence shown here is derived from an EMBL/GenBank/DDBJ whole genome shotgun (WGS) entry which is preliminary data.</text>
</comment>
<dbReference type="RefSeq" id="WP_295451396.1">
    <property type="nucleotide sequence ID" value="NZ_BAABWU010000011.1"/>
</dbReference>
<sequence length="127" mass="13075">MTDKFVTPKLILTAAVTALGLGVSACGLSPAAQPLRTSGPISASYNSDLVDCRQIAMRYDNELTSEGAMIGALIGAATGAGESHEDAIAGAAIGGLIGAAEGTMDKEEKQREMIIRCMQNRDHPVIG</sequence>
<feature type="signal peptide" evidence="1">
    <location>
        <begin position="1"/>
        <end position="25"/>
    </location>
</feature>
<protein>
    <recommendedName>
        <fullName evidence="4">Glycine zipper domain-containing protein</fullName>
    </recommendedName>
</protein>
<accession>A0ABQ0AND2</accession>
<evidence type="ECO:0000313" key="2">
    <source>
        <dbReference type="EMBL" id="GAA6197364.1"/>
    </source>
</evidence>
<keyword evidence="3" id="KW-1185">Reference proteome</keyword>
<dbReference type="EMBL" id="BAABWU010000011">
    <property type="protein sequence ID" value="GAA6197364.1"/>
    <property type="molecule type" value="Genomic_DNA"/>
</dbReference>
<keyword evidence="1" id="KW-0732">Signal</keyword>
<reference evidence="2 3" key="1">
    <citation type="submission" date="2024-04" db="EMBL/GenBank/DDBJ databases">
        <title>Draft genome sequence of Pseudophaeobacter arcticus NBRC 116598.</title>
        <authorList>
            <person name="Miyakawa T."/>
            <person name="Kusuya Y."/>
            <person name="Miura T."/>
        </authorList>
    </citation>
    <scope>NUCLEOTIDE SEQUENCE [LARGE SCALE GENOMIC DNA]</scope>
    <source>
        <strain evidence="2 3">SU-CL00105</strain>
    </source>
</reference>
<proteinExistence type="predicted"/>
<feature type="chain" id="PRO_5045549749" description="Glycine zipper domain-containing protein" evidence="1">
    <location>
        <begin position="26"/>
        <end position="127"/>
    </location>
</feature>
<gene>
    <name evidence="2" type="ORF">NBRC116598_28080</name>
</gene>